<dbReference type="PANTHER" id="PTHR24027">
    <property type="entry name" value="CADHERIN-23"/>
    <property type="match status" value="1"/>
</dbReference>
<dbReference type="InterPro" id="IPR020894">
    <property type="entry name" value="Cadherin_CS"/>
</dbReference>
<evidence type="ECO:0000313" key="7">
    <source>
        <dbReference type="EMBL" id="KAF1749638.1"/>
    </source>
</evidence>
<dbReference type="PROSITE" id="PS00232">
    <property type="entry name" value="CADHERIN_1"/>
    <property type="match status" value="1"/>
</dbReference>
<name>A0A6A5G3R7_CAERE</name>
<dbReference type="CDD" id="cd11304">
    <property type="entry name" value="Cadherin_repeat"/>
    <property type="match status" value="1"/>
</dbReference>
<evidence type="ECO:0000256" key="1">
    <source>
        <dbReference type="ARBA" id="ARBA00004370"/>
    </source>
</evidence>
<dbReference type="PRINTS" id="PR00205">
    <property type="entry name" value="CADHERIN"/>
</dbReference>
<reference evidence="7 8" key="1">
    <citation type="submission" date="2019-12" db="EMBL/GenBank/DDBJ databases">
        <title>Chromosome-level assembly of the Caenorhabditis remanei genome.</title>
        <authorList>
            <person name="Teterina A.A."/>
            <person name="Willis J.H."/>
            <person name="Phillips P.C."/>
        </authorList>
    </citation>
    <scope>NUCLEOTIDE SEQUENCE [LARGE SCALE GENOMIC DNA]</scope>
    <source>
        <strain evidence="7 8">PX506</strain>
        <tissue evidence="7">Whole organism</tissue>
    </source>
</reference>
<dbReference type="GO" id="GO:0005509">
    <property type="term" value="F:calcium ion binding"/>
    <property type="evidence" value="ECO:0007669"/>
    <property type="project" value="UniProtKB-UniRule"/>
</dbReference>
<dbReference type="CTD" id="9813974"/>
<dbReference type="InterPro" id="IPR039808">
    <property type="entry name" value="Cadherin"/>
</dbReference>
<comment type="caution">
    <text evidence="7">The sequence shown here is derived from an EMBL/GenBank/DDBJ whole genome shotgun (WGS) entry which is preliminary data.</text>
</comment>
<protein>
    <recommendedName>
        <fullName evidence="6">Cadherin domain-containing protein</fullName>
    </recommendedName>
</protein>
<dbReference type="GO" id="GO:0016477">
    <property type="term" value="P:cell migration"/>
    <property type="evidence" value="ECO:0007669"/>
    <property type="project" value="TreeGrafter"/>
</dbReference>
<dbReference type="GeneID" id="9813974"/>
<dbReference type="RefSeq" id="XP_053580229.1">
    <property type="nucleotide sequence ID" value="XM_053736663.1"/>
</dbReference>
<evidence type="ECO:0000256" key="5">
    <source>
        <dbReference type="PROSITE-ProRule" id="PRU00043"/>
    </source>
</evidence>
<evidence type="ECO:0000256" key="3">
    <source>
        <dbReference type="ARBA" id="ARBA00022837"/>
    </source>
</evidence>
<dbReference type="AlphaFoldDB" id="A0A6A5G3R7"/>
<sequence>MEQMSGILKTRLSREHHSECLVFVIATSFVKNKPLQAITEVLVRVIDINDNDPNFDLQLYHKRGTFDHRRRGSKGFRVEFQKISSDSGGDGDGKPKRLGNTTVVIKIMDEDNNAPRFSKIFHVKIPENVAIGLKEDISFQVEEETGMVSVNDTLDYEKQRPLDRWGTAATEVLSSERRNPVECRSYIWCVILQYSIHISLHAQADYAINIRS</sequence>
<dbReference type="GO" id="GO:0008013">
    <property type="term" value="F:beta-catenin binding"/>
    <property type="evidence" value="ECO:0007669"/>
    <property type="project" value="TreeGrafter"/>
</dbReference>
<evidence type="ECO:0000259" key="6">
    <source>
        <dbReference type="PROSITE" id="PS50268"/>
    </source>
</evidence>
<evidence type="ECO:0000313" key="8">
    <source>
        <dbReference type="Proteomes" id="UP000483820"/>
    </source>
</evidence>
<comment type="subcellular location">
    <subcellularLocation>
        <location evidence="1">Membrane</location>
    </subcellularLocation>
</comment>
<dbReference type="PROSITE" id="PS50268">
    <property type="entry name" value="CADHERIN_2"/>
    <property type="match status" value="1"/>
</dbReference>
<evidence type="ECO:0000256" key="2">
    <source>
        <dbReference type="ARBA" id="ARBA00022737"/>
    </source>
</evidence>
<gene>
    <name evidence="7" type="ORF">GCK72_026106</name>
</gene>
<feature type="domain" description="Cadherin" evidence="6">
    <location>
        <begin position="12"/>
        <end position="55"/>
    </location>
</feature>
<organism evidence="7 8">
    <name type="scientific">Caenorhabditis remanei</name>
    <name type="common">Caenorhabditis vulgaris</name>
    <dbReference type="NCBI Taxonomy" id="31234"/>
    <lineage>
        <taxon>Eukaryota</taxon>
        <taxon>Metazoa</taxon>
        <taxon>Ecdysozoa</taxon>
        <taxon>Nematoda</taxon>
        <taxon>Chromadorea</taxon>
        <taxon>Rhabditida</taxon>
        <taxon>Rhabditina</taxon>
        <taxon>Rhabditomorpha</taxon>
        <taxon>Rhabditoidea</taxon>
        <taxon>Rhabditidae</taxon>
        <taxon>Peloderinae</taxon>
        <taxon>Caenorhabditis</taxon>
    </lineage>
</organism>
<dbReference type="GO" id="GO:0045296">
    <property type="term" value="F:cadherin binding"/>
    <property type="evidence" value="ECO:0007669"/>
    <property type="project" value="TreeGrafter"/>
</dbReference>
<keyword evidence="3 5" id="KW-0106">Calcium</keyword>
<dbReference type="GO" id="GO:0016342">
    <property type="term" value="C:catenin complex"/>
    <property type="evidence" value="ECO:0007669"/>
    <property type="project" value="TreeGrafter"/>
</dbReference>
<dbReference type="GO" id="GO:0007156">
    <property type="term" value="P:homophilic cell adhesion via plasma membrane adhesion molecules"/>
    <property type="evidence" value="ECO:0007669"/>
    <property type="project" value="InterPro"/>
</dbReference>
<evidence type="ECO:0000256" key="4">
    <source>
        <dbReference type="ARBA" id="ARBA00023136"/>
    </source>
</evidence>
<dbReference type="EMBL" id="WUAV01000006">
    <property type="protein sequence ID" value="KAF1749638.1"/>
    <property type="molecule type" value="Genomic_DNA"/>
</dbReference>
<proteinExistence type="predicted"/>
<dbReference type="Gene3D" id="2.60.40.60">
    <property type="entry name" value="Cadherins"/>
    <property type="match status" value="1"/>
</dbReference>
<dbReference type="InterPro" id="IPR002126">
    <property type="entry name" value="Cadherin-like_dom"/>
</dbReference>
<dbReference type="PANTHER" id="PTHR24027:SF438">
    <property type="entry name" value="CADHERIN 23"/>
    <property type="match status" value="1"/>
</dbReference>
<keyword evidence="4" id="KW-0472">Membrane</keyword>
<dbReference type="Proteomes" id="UP000483820">
    <property type="component" value="Chromosome X"/>
</dbReference>
<dbReference type="KEGG" id="crq:GCK72_026106"/>
<accession>A0A6A5G3R7</accession>
<keyword evidence="2" id="KW-0677">Repeat</keyword>